<dbReference type="EMBL" id="CP159289">
    <property type="protein sequence ID" value="XCH22533.1"/>
    <property type="molecule type" value="Genomic_DNA"/>
</dbReference>
<organism evidence="2">
    <name type="scientific">Dyadobacter sp. 676</name>
    <dbReference type="NCBI Taxonomy" id="3088362"/>
    <lineage>
        <taxon>Bacteria</taxon>
        <taxon>Pseudomonadati</taxon>
        <taxon>Bacteroidota</taxon>
        <taxon>Cytophagia</taxon>
        <taxon>Cytophagales</taxon>
        <taxon>Spirosomataceae</taxon>
        <taxon>Dyadobacter</taxon>
    </lineage>
</organism>
<evidence type="ECO:0000259" key="1">
    <source>
        <dbReference type="Pfam" id="PF13439"/>
    </source>
</evidence>
<dbReference type="AlphaFoldDB" id="A0AAU8FEL5"/>
<name>A0AAU8FEL5_9BACT</name>
<dbReference type="InterPro" id="IPR028098">
    <property type="entry name" value="Glyco_trans_4-like_N"/>
</dbReference>
<reference evidence="2" key="1">
    <citation type="submission" date="2024-06" db="EMBL/GenBank/DDBJ databases">
        <title>Sequencing and assembly of the genome of Dyadobacter sp. strain 676, a symbiont of Cyamopsis tetragonoloba.</title>
        <authorList>
            <person name="Guro P."/>
            <person name="Sazanova A."/>
            <person name="Kuznetsova I."/>
            <person name="Belimov A."/>
            <person name="Safronova V."/>
        </authorList>
    </citation>
    <scope>NUCLEOTIDE SEQUENCE</scope>
    <source>
        <strain evidence="2">676</strain>
    </source>
</reference>
<dbReference type="GO" id="GO:0016757">
    <property type="term" value="F:glycosyltransferase activity"/>
    <property type="evidence" value="ECO:0007669"/>
    <property type="project" value="UniProtKB-ARBA"/>
</dbReference>
<protein>
    <submittedName>
        <fullName evidence="2">Glycosyltransferase family 4 protein</fullName>
    </submittedName>
</protein>
<dbReference type="Pfam" id="PF13439">
    <property type="entry name" value="Glyco_transf_4"/>
    <property type="match status" value="1"/>
</dbReference>
<accession>A0AAU8FEL5</accession>
<sequence length="261" mass="29728">MEQKKILFVSHDANRAGSQLLLLQLLRLLKERGVPMHLLLCNGGELEAEFEEVVGITRLYQNKKITTPPLTGKILRKTNLLKIYEERSLQKGNERVLAELEQQNVGLIFINSIANAEVYYDFLKSFHNLPLVLFVHELAMSVKIYTQEQQLAFLLKKTDHLIAVSNAVADYYIRKYNFPAAHVSTFTLIDHEHIDQKLAAVQPDILEKTYKVPEDAIVIGGLWECRMAQRQRHFQLDSQPCDPQNTAAAGLLRVGGRRPAT</sequence>
<gene>
    <name evidence="2" type="ORF">ABV298_19575</name>
</gene>
<dbReference type="SUPFAM" id="SSF53756">
    <property type="entry name" value="UDP-Glycosyltransferase/glycogen phosphorylase"/>
    <property type="match status" value="1"/>
</dbReference>
<dbReference type="Gene3D" id="3.40.50.2000">
    <property type="entry name" value="Glycogen Phosphorylase B"/>
    <property type="match status" value="1"/>
</dbReference>
<dbReference type="RefSeq" id="WP_353717862.1">
    <property type="nucleotide sequence ID" value="NZ_CP159289.1"/>
</dbReference>
<proteinExistence type="predicted"/>
<feature type="domain" description="Glycosyltransferase subfamily 4-like N-terminal" evidence="1">
    <location>
        <begin position="17"/>
        <end position="184"/>
    </location>
</feature>
<evidence type="ECO:0000313" key="2">
    <source>
        <dbReference type="EMBL" id="XCH22533.1"/>
    </source>
</evidence>